<accession>A0A0A9EDD8</accession>
<organism evidence="1">
    <name type="scientific">Arundo donax</name>
    <name type="common">Giant reed</name>
    <name type="synonym">Donax arundinaceus</name>
    <dbReference type="NCBI Taxonomy" id="35708"/>
    <lineage>
        <taxon>Eukaryota</taxon>
        <taxon>Viridiplantae</taxon>
        <taxon>Streptophyta</taxon>
        <taxon>Embryophyta</taxon>
        <taxon>Tracheophyta</taxon>
        <taxon>Spermatophyta</taxon>
        <taxon>Magnoliopsida</taxon>
        <taxon>Liliopsida</taxon>
        <taxon>Poales</taxon>
        <taxon>Poaceae</taxon>
        <taxon>PACMAD clade</taxon>
        <taxon>Arundinoideae</taxon>
        <taxon>Arundineae</taxon>
        <taxon>Arundo</taxon>
    </lineage>
</organism>
<evidence type="ECO:0000313" key="1">
    <source>
        <dbReference type="EMBL" id="JAD95895.1"/>
    </source>
</evidence>
<dbReference type="AlphaFoldDB" id="A0A0A9EDD8"/>
<proteinExistence type="predicted"/>
<reference evidence="1" key="1">
    <citation type="submission" date="2014-09" db="EMBL/GenBank/DDBJ databases">
        <authorList>
            <person name="Magalhaes I.L.F."/>
            <person name="Oliveira U."/>
            <person name="Santos F.R."/>
            <person name="Vidigal T.H.D.A."/>
            <person name="Brescovit A.D."/>
            <person name="Santos A.J."/>
        </authorList>
    </citation>
    <scope>NUCLEOTIDE SEQUENCE</scope>
    <source>
        <tissue evidence="1">Shoot tissue taken approximately 20 cm above the soil surface</tissue>
    </source>
</reference>
<name>A0A0A9EDD8_ARUDO</name>
<sequence length="68" mass="7960">MQGKPCNHPTLIHMVTCMLQQCEILPFLHRSVQLGYANVYENKETLIIITMCVRRFCSWYTCKVCSFS</sequence>
<protein>
    <submittedName>
        <fullName evidence="1">Uncharacterized protein</fullName>
    </submittedName>
</protein>
<reference evidence="1" key="2">
    <citation type="journal article" date="2015" name="Data Brief">
        <title>Shoot transcriptome of the giant reed, Arundo donax.</title>
        <authorList>
            <person name="Barrero R.A."/>
            <person name="Guerrero F.D."/>
            <person name="Moolhuijzen P."/>
            <person name="Goolsby J.A."/>
            <person name="Tidwell J."/>
            <person name="Bellgard S.E."/>
            <person name="Bellgard M.I."/>
        </authorList>
    </citation>
    <scope>NUCLEOTIDE SEQUENCE</scope>
    <source>
        <tissue evidence="1">Shoot tissue taken approximately 20 cm above the soil surface</tissue>
    </source>
</reference>
<dbReference type="EMBL" id="GBRH01202000">
    <property type="protein sequence ID" value="JAD95895.1"/>
    <property type="molecule type" value="Transcribed_RNA"/>
</dbReference>